<feature type="transmembrane region" description="Helical" evidence="5">
    <location>
        <begin position="130"/>
        <end position="149"/>
    </location>
</feature>
<gene>
    <name evidence="7" type="ORF">FCI23_48475</name>
</gene>
<comment type="caution">
    <text evidence="7">The sequence shown here is derived from an EMBL/GenBank/DDBJ whole genome shotgun (WGS) entry which is preliminary data.</text>
</comment>
<feature type="transmembrane region" description="Helical" evidence="5">
    <location>
        <begin position="37"/>
        <end position="54"/>
    </location>
</feature>
<name>A0A4U0RSC7_9ACTN</name>
<feature type="transmembrane region" description="Helical" evidence="5">
    <location>
        <begin position="212"/>
        <end position="230"/>
    </location>
</feature>
<evidence type="ECO:0000256" key="2">
    <source>
        <dbReference type="ARBA" id="ARBA00022692"/>
    </source>
</evidence>
<dbReference type="GO" id="GO:0016020">
    <property type="term" value="C:membrane"/>
    <property type="evidence" value="ECO:0007669"/>
    <property type="project" value="UniProtKB-SubCell"/>
</dbReference>
<accession>A0A4U0RSC7</accession>
<dbReference type="InterPro" id="IPR026841">
    <property type="entry name" value="Aur1/Ipt1"/>
</dbReference>
<comment type="subcellular location">
    <subcellularLocation>
        <location evidence="1">Membrane</location>
        <topology evidence="1">Multi-pass membrane protein</topology>
    </subcellularLocation>
</comment>
<keyword evidence="3 5" id="KW-1133">Transmembrane helix</keyword>
<dbReference type="InterPro" id="IPR052185">
    <property type="entry name" value="IPC_Synthase-Related"/>
</dbReference>
<proteinExistence type="predicted"/>
<evidence type="ECO:0000256" key="1">
    <source>
        <dbReference type="ARBA" id="ARBA00004141"/>
    </source>
</evidence>
<protein>
    <submittedName>
        <fullName evidence="7">Phosphatase PAP2 family protein</fullName>
    </submittedName>
</protein>
<dbReference type="AlphaFoldDB" id="A0A4U0RSC7"/>
<evidence type="ECO:0000256" key="4">
    <source>
        <dbReference type="ARBA" id="ARBA00023136"/>
    </source>
</evidence>
<feature type="transmembrane region" description="Helical" evidence="5">
    <location>
        <begin position="236"/>
        <end position="253"/>
    </location>
</feature>
<keyword evidence="2 5" id="KW-0812">Transmembrane</keyword>
<evidence type="ECO:0000259" key="6">
    <source>
        <dbReference type="Pfam" id="PF14378"/>
    </source>
</evidence>
<feature type="transmembrane region" description="Helical" evidence="5">
    <location>
        <begin position="183"/>
        <end position="205"/>
    </location>
</feature>
<feature type="transmembrane region" description="Helical" evidence="5">
    <location>
        <begin position="90"/>
        <end position="118"/>
    </location>
</feature>
<evidence type="ECO:0000313" key="7">
    <source>
        <dbReference type="EMBL" id="TJZ98302.1"/>
    </source>
</evidence>
<evidence type="ECO:0000256" key="5">
    <source>
        <dbReference type="SAM" id="Phobius"/>
    </source>
</evidence>
<organism evidence="7 8">
    <name type="scientific">Actinacidiphila oryziradicis</name>
    <dbReference type="NCBI Taxonomy" id="2571141"/>
    <lineage>
        <taxon>Bacteria</taxon>
        <taxon>Bacillati</taxon>
        <taxon>Actinomycetota</taxon>
        <taxon>Actinomycetes</taxon>
        <taxon>Kitasatosporales</taxon>
        <taxon>Streptomycetaceae</taxon>
        <taxon>Actinacidiphila</taxon>
    </lineage>
</organism>
<dbReference type="CDD" id="cd03386">
    <property type="entry name" value="PAP2_Aur1_like"/>
    <property type="match status" value="1"/>
</dbReference>
<feature type="domain" description="Inositolphosphotransferase Aur1/Ipt1" evidence="6">
    <location>
        <begin position="70"/>
        <end position="248"/>
    </location>
</feature>
<reference evidence="7 8" key="1">
    <citation type="submission" date="2019-04" db="EMBL/GenBank/DDBJ databases">
        <title>Streptomyces oryziradicis sp. nov., a novel actinomycete isolated from rhizosphere soil of rice (Oryza sativa L.).</title>
        <authorList>
            <person name="Li C."/>
        </authorList>
    </citation>
    <scope>NUCLEOTIDE SEQUENCE [LARGE SCALE GENOMIC DNA]</scope>
    <source>
        <strain evidence="7 8">NEAU-C40</strain>
    </source>
</reference>
<sequence>MTPAAAHTASAPAPAATGPGLGPLLPARLRPLDRPRLWVELALTALGYWAYTLTRNAVPASGTRRCTARRAERLLHVNIELGVNHAADRVGWLIVGMNYCYATLHFIVPIAVLAWLYVCHPARYRSARTALYGATLLALLGFAFCALAPPRFLAGPGFIDTVAAHHTLGSWASGDVASLSNQYAAMPSVHIAWSAWSGLTVAFLARRTWVRVLGAVYPLATFTVILATANHFVTDAAAGAVTLAMGFLIQGLLTGRPAYPRPPETGRPERRVRTVR</sequence>
<dbReference type="Proteomes" id="UP000305778">
    <property type="component" value="Unassembled WGS sequence"/>
</dbReference>
<evidence type="ECO:0000313" key="8">
    <source>
        <dbReference type="Proteomes" id="UP000305778"/>
    </source>
</evidence>
<dbReference type="Pfam" id="PF14378">
    <property type="entry name" value="PAP2_3"/>
    <property type="match status" value="1"/>
</dbReference>
<keyword evidence="8" id="KW-1185">Reference proteome</keyword>
<dbReference type="OrthoDB" id="5241565at2"/>
<keyword evidence="4 5" id="KW-0472">Membrane</keyword>
<dbReference type="RefSeq" id="WP_136730396.1">
    <property type="nucleotide sequence ID" value="NZ_SUMC01000131.1"/>
</dbReference>
<dbReference type="EMBL" id="SUMC01000131">
    <property type="protein sequence ID" value="TJZ98302.1"/>
    <property type="molecule type" value="Genomic_DNA"/>
</dbReference>
<dbReference type="PANTHER" id="PTHR31310">
    <property type="match status" value="1"/>
</dbReference>
<evidence type="ECO:0000256" key="3">
    <source>
        <dbReference type="ARBA" id="ARBA00022989"/>
    </source>
</evidence>
<dbReference type="PANTHER" id="PTHR31310:SF7">
    <property type="entry name" value="PA-PHOSPHATASE RELATED-FAMILY PROTEIN DDB_G0268928"/>
    <property type="match status" value="1"/>
</dbReference>